<sequence>MTLRLAELREGSLAFFAQIAFERDGSIQRLDARDAATVPFESCAPVRNFPAWPGKRNYSGLYWSSTTRSHIGFESLAEKTALMLLDRDARVVGISSQPMWITWPKEAGRGSHAPDFFVREESGEGVVIDVRPEHLVDDHAAGVFEATRLLCEEIGLGYRVISALPTVLTRNLLFVSRFRDDVFASASSDLEWLRMGAPSTRSLREIALVLGAGELGVGLARAYRLIWFGEIDVDLGEPLSLEVLGRIVREIGQ</sequence>
<dbReference type="InterPro" id="IPR048000">
    <property type="entry name" value="TnsA-like"/>
</dbReference>
<dbReference type="RefSeq" id="WP_386731258.1">
    <property type="nucleotide sequence ID" value="NZ_JBHSTP010000002.1"/>
</dbReference>
<keyword evidence="2" id="KW-1185">Reference proteome</keyword>
<organism evidence="1 2">
    <name type="scientific">Luethyella okanaganae</name>
    <dbReference type="NCBI Taxonomy" id="69372"/>
    <lineage>
        <taxon>Bacteria</taxon>
        <taxon>Bacillati</taxon>
        <taxon>Actinomycetota</taxon>
        <taxon>Actinomycetes</taxon>
        <taxon>Micrococcales</taxon>
        <taxon>Microbacteriaceae</taxon>
        <taxon>Luethyella</taxon>
    </lineage>
</organism>
<proteinExistence type="predicted"/>
<dbReference type="NCBIfam" id="NF033179">
    <property type="entry name" value="TnsA_like_Actin"/>
    <property type="match status" value="1"/>
</dbReference>
<evidence type="ECO:0000313" key="1">
    <source>
        <dbReference type="EMBL" id="MFC6356604.1"/>
    </source>
</evidence>
<dbReference type="EMBL" id="JBHSTP010000002">
    <property type="protein sequence ID" value="MFC6356604.1"/>
    <property type="molecule type" value="Genomic_DNA"/>
</dbReference>
<accession>A0ABW1VIR2</accession>
<reference evidence="2" key="1">
    <citation type="journal article" date="2019" name="Int. J. Syst. Evol. Microbiol.">
        <title>The Global Catalogue of Microorganisms (GCM) 10K type strain sequencing project: providing services to taxonomists for standard genome sequencing and annotation.</title>
        <authorList>
            <consortium name="The Broad Institute Genomics Platform"/>
            <consortium name="The Broad Institute Genome Sequencing Center for Infectious Disease"/>
            <person name="Wu L."/>
            <person name="Ma J."/>
        </authorList>
    </citation>
    <scope>NUCLEOTIDE SEQUENCE [LARGE SCALE GENOMIC DNA]</scope>
    <source>
        <strain evidence="2">CCUG 43304</strain>
    </source>
</reference>
<evidence type="ECO:0000313" key="2">
    <source>
        <dbReference type="Proteomes" id="UP001596306"/>
    </source>
</evidence>
<name>A0ABW1VIR2_9MICO</name>
<protein>
    <submittedName>
        <fullName evidence="1">TnsA-like heteromeric transposase endonuclease subunit</fullName>
    </submittedName>
</protein>
<dbReference type="Proteomes" id="UP001596306">
    <property type="component" value="Unassembled WGS sequence"/>
</dbReference>
<gene>
    <name evidence="1" type="ORF">ACFQB0_10845</name>
</gene>
<comment type="caution">
    <text evidence="1">The sequence shown here is derived from an EMBL/GenBank/DDBJ whole genome shotgun (WGS) entry which is preliminary data.</text>
</comment>